<dbReference type="AlphaFoldDB" id="A0A645J6D8"/>
<keyword evidence="2 5" id="KW-0808">Transferase</keyword>
<dbReference type="EC" id="2.6.1.9" evidence="5"/>
<dbReference type="Gene3D" id="3.90.1150.10">
    <property type="entry name" value="Aspartate Aminotransferase, domain 1"/>
    <property type="match status" value="1"/>
</dbReference>
<dbReference type="SUPFAM" id="SSF53383">
    <property type="entry name" value="PLP-dependent transferases"/>
    <property type="match status" value="1"/>
</dbReference>
<protein>
    <submittedName>
        <fullName evidence="5">Histidinol-phosphate aminotransferase</fullName>
        <ecNumber evidence="5">2.6.1.9</ecNumber>
    </submittedName>
</protein>
<evidence type="ECO:0000313" key="5">
    <source>
        <dbReference type="EMBL" id="MPN59285.1"/>
    </source>
</evidence>
<name>A0A645J6D8_9ZZZZ</name>
<dbReference type="InterPro" id="IPR004839">
    <property type="entry name" value="Aminotransferase_I/II_large"/>
</dbReference>
<feature type="domain" description="Aminotransferase class I/classII large" evidence="4">
    <location>
        <begin position="1"/>
        <end position="143"/>
    </location>
</feature>
<evidence type="ECO:0000256" key="2">
    <source>
        <dbReference type="ARBA" id="ARBA00022679"/>
    </source>
</evidence>
<dbReference type="GO" id="GO:0004400">
    <property type="term" value="F:histidinol-phosphate transaminase activity"/>
    <property type="evidence" value="ECO:0007669"/>
    <property type="project" value="UniProtKB-EC"/>
</dbReference>
<gene>
    <name evidence="5" type="primary">hisC_66</name>
    <name evidence="5" type="ORF">SDC9_207006</name>
</gene>
<dbReference type="Gene3D" id="3.40.640.10">
    <property type="entry name" value="Type I PLP-dependent aspartate aminotransferase-like (Major domain)"/>
    <property type="match status" value="1"/>
</dbReference>
<dbReference type="Pfam" id="PF00155">
    <property type="entry name" value="Aminotran_1_2"/>
    <property type="match status" value="1"/>
</dbReference>
<evidence type="ECO:0000259" key="4">
    <source>
        <dbReference type="Pfam" id="PF00155"/>
    </source>
</evidence>
<accession>A0A645J6D8</accession>
<evidence type="ECO:0000256" key="1">
    <source>
        <dbReference type="ARBA" id="ARBA00022576"/>
    </source>
</evidence>
<dbReference type="InterPro" id="IPR050106">
    <property type="entry name" value="HistidinolP_aminotransfase"/>
</dbReference>
<organism evidence="5">
    <name type="scientific">bioreactor metagenome</name>
    <dbReference type="NCBI Taxonomy" id="1076179"/>
    <lineage>
        <taxon>unclassified sequences</taxon>
        <taxon>metagenomes</taxon>
        <taxon>ecological metagenomes</taxon>
    </lineage>
</organism>
<comment type="caution">
    <text evidence="5">The sequence shown here is derived from an EMBL/GenBank/DDBJ whole genome shotgun (WGS) entry which is preliminary data.</text>
</comment>
<reference evidence="5" key="1">
    <citation type="submission" date="2019-08" db="EMBL/GenBank/DDBJ databases">
        <authorList>
            <person name="Kucharzyk K."/>
            <person name="Murdoch R.W."/>
            <person name="Higgins S."/>
            <person name="Loffler F."/>
        </authorList>
    </citation>
    <scope>NUCLEOTIDE SEQUENCE</scope>
</reference>
<keyword evidence="1 5" id="KW-0032">Aminotransferase</keyword>
<dbReference type="InterPro" id="IPR015422">
    <property type="entry name" value="PyrdxlP-dep_Trfase_small"/>
</dbReference>
<dbReference type="PANTHER" id="PTHR43643">
    <property type="entry name" value="HISTIDINOL-PHOSPHATE AMINOTRANSFERASE 2"/>
    <property type="match status" value="1"/>
</dbReference>
<keyword evidence="3" id="KW-0663">Pyridoxal phosphate</keyword>
<evidence type="ECO:0000256" key="3">
    <source>
        <dbReference type="ARBA" id="ARBA00022898"/>
    </source>
</evidence>
<dbReference type="GO" id="GO:0030170">
    <property type="term" value="F:pyridoxal phosphate binding"/>
    <property type="evidence" value="ECO:0007669"/>
    <property type="project" value="InterPro"/>
</dbReference>
<proteinExistence type="predicted"/>
<sequence>MRTLSKSHALAGLRVGYVIADESLIAALNTVKDSFNSYPLDCLAQAGAAAAIEDTQYYEKTIKEIMDTRTDTVGALYTMGVKCLPSHANFLFMKCDTVPAKEVFQKLREKGVLVRWFDGKRTKDYLRVTIGTPEDMQTFLAALKEII</sequence>
<dbReference type="InterPro" id="IPR015424">
    <property type="entry name" value="PyrdxlP-dep_Trfase"/>
</dbReference>
<dbReference type="PANTHER" id="PTHR43643:SF3">
    <property type="entry name" value="HISTIDINOL-PHOSPHATE AMINOTRANSFERASE"/>
    <property type="match status" value="1"/>
</dbReference>
<dbReference type="InterPro" id="IPR015421">
    <property type="entry name" value="PyrdxlP-dep_Trfase_major"/>
</dbReference>
<dbReference type="EMBL" id="VSSQ01133126">
    <property type="protein sequence ID" value="MPN59285.1"/>
    <property type="molecule type" value="Genomic_DNA"/>
</dbReference>